<dbReference type="Proteomes" id="UP000639504">
    <property type="component" value="Unassembled WGS sequence"/>
</dbReference>
<comment type="caution">
    <text evidence="4">The sequence shown here is derived from an EMBL/GenBank/DDBJ whole genome shotgun (WGS) entry which is preliminary data.</text>
</comment>
<dbReference type="GO" id="GO:0005524">
    <property type="term" value="F:ATP binding"/>
    <property type="evidence" value="ECO:0007669"/>
    <property type="project" value="InterPro"/>
</dbReference>
<dbReference type="Pfam" id="PF20454">
    <property type="entry name" value="GpA_nuclease"/>
    <property type="match status" value="1"/>
</dbReference>
<accession>A0AAW4BWB8</accession>
<dbReference type="GO" id="GO:0004519">
    <property type="term" value="F:endonuclease activity"/>
    <property type="evidence" value="ECO:0007669"/>
    <property type="project" value="InterPro"/>
</dbReference>
<organism evidence="4 5">
    <name type="scientific">Pseudomonas putida</name>
    <name type="common">Arthrobacter siderocapsulatus</name>
    <dbReference type="NCBI Taxonomy" id="303"/>
    <lineage>
        <taxon>Bacteria</taxon>
        <taxon>Pseudomonadati</taxon>
        <taxon>Pseudomonadota</taxon>
        <taxon>Gammaproteobacteria</taxon>
        <taxon>Pseudomonadales</taxon>
        <taxon>Pseudomonadaceae</taxon>
        <taxon>Pseudomonas</taxon>
    </lineage>
</organism>
<dbReference type="HAMAP" id="MF_04144">
    <property type="entry name" value="TERL_LAMBDA"/>
    <property type="match status" value="1"/>
</dbReference>
<evidence type="ECO:0000313" key="5">
    <source>
        <dbReference type="Proteomes" id="UP000639504"/>
    </source>
</evidence>
<evidence type="ECO:0000259" key="2">
    <source>
        <dbReference type="Pfam" id="PF05876"/>
    </source>
</evidence>
<evidence type="ECO:0000259" key="3">
    <source>
        <dbReference type="Pfam" id="PF20454"/>
    </source>
</evidence>
<dbReference type="AlphaFoldDB" id="A0AAW4BWB8"/>
<feature type="region of interest" description="Disordered" evidence="1">
    <location>
        <begin position="615"/>
        <end position="677"/>
    </location>
</feature>
<evidence type="ECO:0000313" key="4">
    <source>
        <dbReference type="EMBL" id="MBF8737492.1"/>
    </source>
</evidence>
<gene>
    <name evidence="4" type="ORF">IR015_18960</name>
</gene>
<sequence length="677" mass="76047">MPTGYADGAKAYREAYGRGLTPDPELWVDEWADEYMRIPRDTGAAEPGKYRTARTPYAREPMRCLSPAHPCKRVITMVASQLMKTQIALNWIGALIHMAPSNILTLLPSLALAKRVSARIGKTIAATPELKARVAASRSRDARNTMDTKEFEGGTLYATTAGSASNLAELAARYIYGDEIDRWDVDVDEEGDPVDLAETRGSTFGRNAKFYFSSSPTIKGASRIADLFETSDQRYYYVPCPTCGHMQVLEWESLLYSADFQTVHYKCSSPDCDVLIEEHHKGEMLAQGEWRSHARGDGETVGFHLNALYAPLGWTSWADLAKQFEKAKRAQDRGDLEPMQVFYNTRLAKVWDSAVEHTKAEVLQARALQENYVLGTVTVGVLVLTCSVDVQANRLEVMIIGWGAGMERWIVDFKVIPGDPADQRTWELLDDLLKVRYRHPCGVSLGILATGIDSGGHHTHEVYQFCRVRRWRNVFALKGASKPGRPVIAQRPSLVDVTWRGQTERNGAELWMVGTDTAKDWIYNRYSFESGPGAVHFAKDLPDEFFQQCVAERKIARYVKGYKRIEWVKGKADRNEALDLQVYNLAMAYYLGLHRYGEQDWEKLRQALAQANLFDEPTPAKPPAIEQEDDDADTEVESQAPAQSPARPVPRPTPTPPCPAPQPMQRRSSSSGYLKRR</sequence>
<feature type="domain" description="Terminase large subunit GpA endonuclease" evidence="3">
    <location>
        <begin position="300"/>
        <end position="601"/>
    </location>
</feature>
<feature type="compositionally biased region" description="Polar residues" evidence="1">
    <location>
        <begin position="668"/>
        <end position="677"/>
    </location>
</feature>
<protein>
    <submittedName>
        <fullName evidence="4">Phage terminase large subunit family protein</fullName>
    </submittedName>
</protein>
<dbReference type="Gene3D" id="3.40.50.300">
    <property type="entry name" value="P-loop containing nucleotide triphosphate hydrolases"/>
    <property type="match status" value="1"/>
</dbReference>
<dbReference type="Pfam" id="PF05876">
    <property type="entry name" value="GpA_ATPase"/>
    <property type="match status" value="1"/>
</dbReference>
<feature type="domain" description="Phage terminase large subunit GpA ATPase" evidence="2">
    <location>
        <begin position="44"/>
        <end position="290"/>
    </location>
</feature>
<evidence type="ECO:0000256" key="1">
    <source>
        <dbReference type="SAM" id="MobiDB-lite"/>
    </source>
</evidence>
<reference evidence="4" key="1">
    <citation type="submission" date="2020-10" db="EMBL/GenBank/DDBJ databases">
        <title>Genome sequences of Pseudomonas isolates.</title>
        <authorList>
            <person name="Wessels L."/>
            <person name="Reich F."/>
            <person name="Hammerl J."/>
        </authorList>
    </citation>
    <scope>NUCLEOTIDE SEQUENCE</scope>
    <source>
        <strain evidence="4">20-MO00640-0</strain>
    </source>
</reference>
<dbReference type="RefSeq" id="WP_196183248.1">
    <property type="nucleotide sequence ID" value="NZ_JADLJW010000029.1"/>
</dbReference>
<dbReference type="InterPro" id="IPR027417">
    <property type="entry name" value="P-loop_NTPase"/>
</dbReference>
<name>A0AAW4BWB8_PSEPU</name>
<feature type="compositionally biased region" description="Acidic residues" evidence="1">
    <location>
        <begin position="626"/>
        <end position="636"/>
    </location>
</feature>
<dbReference type="GO" id="GO:0016887">
    <property type="term" value="F:ATP hydrolysis activity"/>
    <property type="evidence" value="ECO:0007669"/>
    <property type="project" value="InterPro"/>
</dbReference>
<feature type="compositionally biased region" description="Pro residues" evidence="1">
    <location>
        <begin position="647"/>
        <end position="662"/>
    </location>
</feature>
<dbReference type="InterPro" id="IPR008866">
    <property type="entry name" value="Phage_lambda_GpA-like"/>
</dbReference>
<proteinExistence type="inferred from homology"/>
<dbReference type="EMBL" id="JADLKB010000023">
    <property type="protein sequence ID" value="MBF8737492.1"/>
    <property type="molecule type" value="Genomic_DNA"/>
</dbReference>
<dbReference type="InterPro" id="IPR046454">
    <property type="entry name" value="GpA_endonuclease"/>
</dbReference>
<dbReference type="InterPro" id="IPR046453">
    <property type="entry name" value="GpA_ATPase"/>
</dbReference>